<accession>A0A1E3PB59</accession>
<dbReference type="InterPro" id="IPR015403">
    <property type="entry name" value="Mon2/Sec7/BIG1-like_HDS"/>
</dbReference>
<keyword evidence="1" id="KW-0813">Transport</keyword>
<dbReference type="SUPFAM" id="SSF48425">
    <property type="entry name" value="Sec7 domain"/>
    <property type="match status" value="1"/>
</dbReference>
<feature type="compositionally biased region" description="Basic and acidic residues" evidence="6">
    <location>
        <begin position="1"/>
        <end position="20"/>
    </location>
</feature>
<dbReference type="Pfam" id="PF01369">
    <property type="entry name" value="Sec7"/>
    <property type="match status" value="1"/>
</dbReference>
<dbReference type="GO" id="GO:0030663">
    <property type="term" value="C:COPI-coated vesicle membrane"/>
    <property type="evidence" value="ECO:0007669"/>
    <property type="project" value="UniProtKB-SubCell"/>
</dbReference>
<comment type="subcellular location">
    <subcellularLocation>
        <location evidence="5">Cytoplasmic vesicle</location>
        <location evidence="5">COPI-coated vesicle membrane</location>
    </subcellularLocation>
</comment>
<dbReference type="GO" id="GO:0032012">
    <property type="term" value="P:regulation of ARF protein signal transduction"/>
    <property type="evidence" value="ECO:0007669"/>
    <property type="project" value="InterPro"/>
</dbReference>
<dbReference type="OrthoDB" id="18431at2759"/>
<dbReference type="InterPro" id="IPR016024">
    <property type="entry name" value="ARM-type_fold"/>
</dbReference>
<dbReference type="Pfam" id="PF12783">
    <property type="entry name" value="Sec7-like_HUS"/>
    <property type="match status" value="1"/>
</dbReference>
<feature type="compositionally biased region" description="Low complexity" evidence="6">
    <location>
        <begin position="208"/>
        <end position="222"/>
    </location>
</feature>
<dbReference type="PANTHER" id="PTHR10663">
    <property type="entry name" value="GUANYL-NUCLEOTIDE EXCHANGE FACTOR"/>
    <property type="match status" value="1"/>
</dbReference>
<organism evidence="8 9">
    <name type="scientific">Wickerhamomyces anomalus (strain ATCC 58044 / CBS 1984 / NCYC 433 / NRRL Y-366-8)</name>
    <name type="common">Yeast</name>
    <name type="synonym">Hansenula anomala</name>
    <dbReference type="NCBI Taxonomy" id="683960"/>
    <lineage>
        <taxon>Eukaryota</taxon>
        <taxon>Fungi</taxon>
        <taxon>Dikarya</taxon>
        <taxon>Ascomycota</taxon>
        <taxon>Saccharomycotina</taxon>
        <taxon>Saccharomycetes</taxon>
        <taxon>Phaffomycetales</taxon>
        <taxon>Wickerhamomycetaceae</taxon>
        <taxon>Wickerhamomyces</taxon>
    </lineage>
</organism>
<dbReference type="SUPFAM" id="SSF48371">
    <property type="entry name" value="ARM repeat"/>
    <property type="match status" value="1"/>
</dbReference>
<evidence type="ECO:0000256" key="4">
    <source>
        <dbReference type="ARBA" id="ARBA00023136"/>
    </source>
</evidence>
<feature type="domain" description="SEC7" evidence="7">
    <location>
        <begin position="692"/>
        <end position="880"/>
    </location>
</feature>
<dbReference type="FunFam" id="1.10.220.20:FF:000002">
    <property type="entry name" value="Brefeldin A-inhibited guanine nucleotide-exchange protein 1"/>
    <property type="match status" value="1"/>
</dbReference>
<dbReference type="Gene3D" id="1.10.220.20">
    <property type="match status" value="1"/>
</dbReference>
<dbReference type="SMART" id="SM00222">
    <property type="entry name" value="Sec7"/>
    <property type="match status" value="1"/>
</dbReference>
<gene>
    <name evidence="8" type="ORF">WICANDRAFT_82541</name>
</gene>
<dbReference type="InterPro" id="IPR000904">
    <property type="entry name" value="Sec7_dom"/>
</dbReference>
<dbReference type="PANTHER" id="PTHR10663:SF375">
    <property type="entry name" value="LD29171P"/>
    <property type="match status" value="1"/>
</dbReference>
<reference evidence="8 9" key="1">
    <citation type="journal article" date="2016" name="Proc. Natl. Acad. Sci. U.S.A.">
        <title>Comparative genomics of biotechnologically important yeasts.</title>
        <authorList>
            <person name="Riley R."/>
            <person name="Haridas S."/>
            <person name="Wolfe K.H."/>
            <person name="Lopes M.R."/>
            <person name="Hittinger C.T."/>
            <person name="Goeker M."/>
            <person name="Salamov A.A."/>
            <person name="Wisecaver J.H."/>
            <person name="Long T.M."/>
            <person name="Calvey C.H."/>
            <person name="Aerts A.L."/>
            <person name="Barry K.W."/>
            <person name="Choi C."/>
            <person name="Clum A."/>
            <person name="Coughlan A.Y."/>
            <person name="Deshpande S."/>
            <person name="Douglass A.P."/>
            <person name="Hanson S.J."/>
            <person name="Klenk H.-P."/>
            <person name="LaButti K.M."/>
            <person name="Lapidus A."/>
            <person name="Lindquist E.A."/>
            <person name="Lipzen A.M."/>
            <person name="Meier-Kolthoff J.P."/>
            <person name="Ohm R.A."/>
            <person name="Otillar R.P."/>
            <person name="Pangilinan J.L."/>
            <person name="Peng Y."/>
            <person name="Rokas A."/>
            <person name="Rosa C.A."/>
            <person name="Scheuner C."/>
            <person name="Sibirny A.A."/>
            <person name="Slot J.C."/>
            <person name="Stielow J.B."/>
            <person name="Sun H."/>
            <person name="Kurtzman C.P."/>
            <person name="Blackwell M."/>
            <person name="Grigoriev I.V."/>
            <person name="Jeffries T.W."/>
        </authorList>
    </citation>
    <scope>NUCLEOTIDE SEQUENCE [LARGE SCALE GENOMIC DNA]</scope>
    <source>
        <strain evidence="9">ATCC 58044 / CBS 1984 / NCYC 433 / NRRL Y-366-8</strain>
    </source>
</reference>
<keyword evidence="4" id="KW-0472">Membrane</keyword>
<dbReference type="InterPro" id="IPR032629">
    <property type="entry name" value="DCB_dom"/>
</dbReference>
<evidence type="ECO:0000256" key="6">
    <source>
        <dbReference type="SAM" id="MobiDB-lite"/>
    </source>
</evidence>
<dbReference type="Pfam" id="PF09324">
    <property type="entry name" value="Sec7-like_HDS"/>
    <property type="match status" value="1"/>
</dbReference>
<dbReference type="GO" id="GO:0000045">
    <property type="term" value="P:autophagosome assembly"/>
    <property type="evidence" value="ECO:0007669"/>
    <property type="project" value="EnsemblFungi"/>
</dbReference>
<keyword evidence="9" id="KW-1185">Reference proteome</keyword>
<keyword evidence="3" id="KW-0653">Protein transport</keyword>
<dbReference type="CDD" id="cd00171">
    <property type="entry name" value="Sec7"/>
    <property type="match status" value="1"/>
</dbReference>
<dbReference type="GO" id="GO:0006891">
    <property type="term" value="P:intra-Golgi vesicle-mediated transport"/>
    <property type="evidence" value="ECO:0007669"/>
    <property type="project" value="EnsemblFungi"/>
</dbReference>
<dbReference type="GO" id="GO:0140455">
    <property type="term" value="P:cytoplasm protein quality control"/>
    <property type="evidence" value="ECO:0007669"/>
    <property type="project" value="EnsemblFungi"/>
</dbReference>
<dbReference type="FunFam" id="1.10.1000.11:FF:000003">
    <property type="entry name" value="Brefeldin A-inhibited guanine nucleotide-exchange protein 1"/>
    <property type="match status" value="1"/>
</dbReference>
<feature type="compositionally biased region" description="Polar residues" evidence="6">
    <location>
        <begin position="351"/>
        <end position="360"/>
    </location>
</feature>
<evidence type="ECO:0000256" key="5">
    <source>
        <dbReference type="ARBA" id="ARBA00060451"/>
    </source>
</evidence>
<dbReference type="InterPro" id="IPR032691">
    <property type="entry name" value="Mon2/Sec7/BIG1-like_HUS"/>
</dbReference>
<dbReference type="GO" id="GO:0015031">
    <property type="term" value="P:protein transport"/>
    <property type="evidence" value="ECO:0007669"/>
    <property type="project" value="UniProtKB-KW"/>
</dbReference>
<name>A0A1E3PB59_WICAA</name>
<dbReference type="RefSeq" id="XP_019041737.1">
    <property type="nucleotide sequence ID" value="XM_019185396.1"/>
</dbReference>
<dbReference type="GO" id="GO:0005802">
    <property type="term" value="C:trans-Golgi network"/>
    <property type="evidence" value="ECO:0007669"/>
    <property type="project" value="EnsemblFungi"/>
</dbReference>
<dbReference type="GO" id="GO:0005085">
    <property type="term" value="F:guanyl-nucleotide exchange factor activity"/>
    <property type="evidence" value="ECO:0007669"/>
    <property type="project" value="EnsemblFungi"/>
</dbReference>
<evidence type="ECO:0000256" key="1">
    <source>
        <dbReference type="ARBA" id="ARBA00022448"/>
    </source>
</evidence>
<dbReference type="Pfam" id="PF20252">
    <property type="entry name" value="BIG2_C"/>
    <property type="match status" value="1"/>
</dbReference>
<evidence type="ECO:0000313" key="8">
    <source>
        <dbReference type="EMBL" id="ODQ62530.1"/>
    </source>
</evidence>
<dbReference type="Pfam" id="PF16213">
    <property type="entry name" value="DCB"/>
    <property type="match status" value="1"/>
</dbReference>
<dbReference type="InterPro" id="IPR035999">
    <property type="entry name" value="Sec7_dom_sf"/>
</dbReference>
<keyword evidence="2" id="KW-0963">Cytoplasm</keyword>
<evidence type="ECO:0000259" key="7">
    <source>
        <dbReference type="PROSITE" id="PS50190"/>
    </source>
</evidence>
<feature type="compositionally biased region" description="Basic and acidic residues" evidence="6">
    <location>
        <begin position="83"/>
        <end position="101"/>
    </location>
</feature>
<dbReference type="EMBL" id="KV454208">
    <property type="protein sequence ID" value="ODQ62530.1"/>
    <property type="molecule type" value="Genomic_DNA"/>
</dbReference>
<dbReference type="GO" id="GO:0006888">
    <property type="term" value="P:endoplasmic reticulum to Golgi vesicle-mediated transport"/>
    <property type="evidence" value="ECO:0007669"/>
    <property type="project" value="EnsemblFungi"/>
</dbReference>
<dbReference type="Gene3D" id="1.10.1000.11">
    <property type="entry name" value="Arf Nucleotide-binding Site Opener,domain 2"/>
    <property type="match status" value="1"/>
</dbReference>
<sequence length="1821" mass="205757">MPPEDNLRDQEDVDRTENSETKPTTAEIAADASNDSKLTNGSDDREDNDTPDTTESIENQPPKENGEVVKNETPETNGSNEIETPKISEQDKENLKDDSKARHSRAVSVISNASVASKNSTHISFVKSAITLISEHKDIKKNTSLINLCKKTLDKLNNGFDSALVFENLRVAIETKSVEIVVIALDCISKIFTFQLFEPIQVSPPKTITATTTDTDLPAGTGETMITPPPKVNLIDAAIETIASTFDGEGTDERVEIQVTRALMAGVLNEQLPAHGSTLLRAIRQIYNIFILSLSPVNQGIAQASLTQIVNVVFDKVEKIPHSKPLAYKSSSSVNINDNDSQNQSPGPGTPTRQDSTQEPLTLKNLRDLNDEEERIVDQENYSGDEHDLIIKDAFLLFRAMCKLSIKSLENESLDMRSHAVRSKLISLHIIHSIIKEHIDVFLSNDILISSPATKEKTRLVDAVRQYLCLTISRNAASAIPPVFETTVEIFWLIVSNLRSEFKREIPVFLNEIYFPVAEMKTSTSHQKRYFLIIVQRLCNDPRAIIEFYLNYDCDTTLPNICEKLTDYLTKLALTNVEVTANQKAQYKEHSLKPIATYNLSQLPLLSISKLSSQSAMPDTSLPYPVDYALKLTSLNCVVGFLRSLNSWAQKAMTPETRSSSVVLNRKRSSTSGSVVPLSPSFSMDEVDDPQEFENLKQRKTALQDGIRQFNFKPKRGIEFLVRQGFIKDKEPLTIAKFLLEQHGLDKAVIGEYLGEGDEENIAIMHAFVDEMEFSNTSFVDAMRTFLQAFRLPGEAQKIDRFMLKFAERYVDGNPNIFANADTAYILAYSVVLLNTDQHSTKVKNRMTTEEFIKNNRGIDDGKSLPDDFLINIYNEIAKNEIKLHSEQQAALLAGDLLPTQPQSFTLFGNRDVNREAYIQASKEISNKTEKLFKNLGKTKGDKKNVFYSASHVEHVRSIFDTLWMSFLAALTAPFKDIDDDETTKTCLEGLKLSINIAASFGLDYARTSFIGALIQFANLSNLKEIKDKNVDAIVLLLKIAETNGNNLKNSWRDILTTISQVERLQLISKGIEADLLPDVTNARVHRTSLDSTRTTNSSNFFFGLGRKATPAEQAQTNHQNQHLDPAIAQRLVSTDIVVVMDKVYTQSAQLNGSAIIDFIRALTEVAYEEIESSLDSHTPRTFSLQKVIDVCYYNMGRIRLEWSPIWAVMGECFNKIGTKHNLSVVFFALDSLRQLAMRFMDIEELSGFKFQEDFLKPFDYILRNARDVQVSEMCLNCLNNLIALKGDKIKSGWKTIFSALNYTAGDINESIVSKTYELVNFIYKDHFDSIFAQDDSFSALVSTLRELAKNTKFQRISLHALQNIKSIVIKVADVTLDTESAFVKSRKDVFKELWYPALFSFNDVIMTGDDLEVRSKALNLMFDILVQYGNRFDAQFWDQICVSLLFPIFGVLSKHWEINQFNSHDDLSVWLSTTLIQALRNMIALFTHYFDALSRMLDGYLGLLISCICQENDTIARIGRSCFQQLITQNMEKFTQEHWDKVTESFEKLFELTTAVELFEADPLKEENNIPVSQSTQELNEENGVDFSANGDSNNVQKGISRTKSAEDIRRKNKSKNAIVVKCILQLLMIETLSELFDDEKFYTLIPYESLVKVSGLLEKSFRFARTFNDDYNLRVRLWNSGVIDKLPNLLKQESSSSAVFISVTFKLYNDTQKITPKQKDAISASLIPMCVSIVERYVSLDDSTQQRNISTWRPVVVEILQGYCELEEKDFNKHCPHVYDLVLNILDKSVPTDLRSAIKAFFSRVGDVYINDEKPQESD</sequence>
<protein>
    <recommendedName>
        <fullName evidence="7">SEC7 domain-containing protein</fullName>
    </recommendedName>
</protein>
<dbReference type="PROSITE" id="PS50190">
    <property type="entry name" value="SEC7"/>
    <property type="match status" value="1"/>
</dbReference>
<feature type="region of interest" description="Disordered" evidence="6">
    <location>
        <begin position="1586"/>
        <end position="1605"/>
    </location>
</feature>
<evidence type="ECO:0000256" key="2">
    <source>
        <dbReference type="ARBA" id="ARBA00022490"/>
    </source>
</evidence>
<dbReference type="InterPro" id="IPR023394">
    <property type="entry name" value="Sec7_C_sf"/>
</dbReference>
<evidence type="ECO:0000256" key="3">
    <source>
        <dbReference type="ARBA" id="ARBA00022927"/>
    </source>
</evidence>
<dbReference type="InterPro" id="IPR046455">
    <property type="entry name" value="Sec7/BIG1-like_C"/>
</dbReference>
<feature type="compositionally biased region" description="Basic and acidic residues" evidence="6">
    <location>
        <begin position="64"/>
        <end position="73"/>
    </location>
</feature>
<feature type="region of interest" description="Disordered" evidence="6">
    <location>
        <begin position="1"/>
        <end position="102"/>
    </location>
</feature>
<dbReference type="Proteomes" id="UP000094112">
    <property type="component" value="Unassembled WGS sequence"/>
</dbReference>
<feature type="region of interest" description="Disordered" evidence="6">
    <location>
        <begin position="208"/>
        <end position="228"/>
    </location>
</feature>
<dbReference type="GO" id="GO:0005829">
    <property type="term" value="C:cytosol"/>
    <property type="evidence" value="ECO:0007669"/>
    <property type="project" value="EnsemblFungi"/>
</dbReference>
<feature type="compositionally biased region" description="Low complexity" evidence="6">
    <location>
        <begin position="330"/>
        <end position="345"/>
    </location>
</feature>
<dbReference type="STRING" id="683960.A0A1E3PB59"/>
<proteinExistence type="predicted"/>
<dbReference type="GeneID" id="30202642"/>
<feature type="compositionally biased region" description="Polar residues" evidence="6">
    <location>
        <begin position="1591"/>
        <end position="1604"/>
    </location>
</feature>
<feature type="region of interest" description="Disordered" evidence="6">
    <location>
        <begin position="328"/>
        <end position="360"/>
    </location>
</feature>
<dbReference type="GO" id="GO:0005770">
    <property type="term" value="C:late endosome"/>
    <property type="evidence" value="ECO:0007669"/>
    <property type="project" value="EnsemblFungi"/>
</dbReference>
<evidence type="ECO:0000313" key="9">
    <source>
        <dbReference type="Proteomes" id="UP000094112"/>
    </source>
</evidence>